<reference evidence="1" key="1">
    <citation type="submission" date="2018-05" db="EMBL/GenBank/DDBJ databases">
        <authorList>
            <person name="Lanie J.A."/>
            <person name="Ng W.-L."/>
            <person name="Kazmierczak K.M."/>
            <person name="Andrzejewski T.M."/>
            <person name="Davidsen T.M."/>
            <person name="Wayne K.J."/>
            <person name="Tettelin H."/>
            <person name="Glass J.I."/>
            <person name="Rusch D."/>
            <person name="Podicherti R."/>
            <person name="Tsui H.-C.T."/>
            <person name="Winkler M.E."/>
        </authorList>
    </citation>
    <scope>NUCLEOTIDE SEQUENCE</scope>
</reference>
<dbReference type="PANTHER" id="PTHR33175:SF2">
    <property type="entry name" value="INTEGRATION HOST FACTOR SUBUNIT ALPHA"/>
    <property type="match status" value="1"/>
</dbReference>
<dbReference type="EMBL" id="UINC01040505">
    <property type="protein sequence ID" value="SVB40475.1"/>
    <property type="molecule type" value="Genomic_DNA"/>
</dbReference>
<proteinExistence type="predicted"/>
<dbReference type="GO" id="GO:0030527">
    <property type="term" value="F:structural constituent of chromatin"/>
    <property type="evidence" value="ECO:0007669"/>
    <property type="project" value="InterPro"/>
</dbReference>
<dbReference type="CDD" id="cd13836">
    <property type="entry name" value="IHF_B"/>
    <property type="match status" value="1"/>
</dbReference>
<dbReference type="GO" id="GO:0003677">
    <property type="term" value="F:DNA binding"/>
    <property type="evidence" value="ECO:0007669"/>
    <property type="project" value="InterPro"/>
</dbReference>
<name>A0A382DQI9_9ZZZZ</name>
<sequence length="100" mass="11338">MTTTRKELVNEISEALGMKKTQIDPIIDSLFDIMRENLVEGNRIEIRGFGALEIKDTNPKPSARNPRTGDKIAVPARRKAKFKPGKILKEALRAQRKHTE</sequence>
<gene>
    <name evidence="1" type="ORF">METZ01_LOCUS193329</name>
</gene>
<dbReference type="AlphaFoldDB" id="A0A382DQI9"/>
<dbReference type="PRINTS" id="PR01727">
    <property type="entry name" value="DNABINDINGHU"/>
</dbReference>
<dbReference type="Pfam" id="PF00216">
    <property type="entry name" value="Bac_DNA_binding"/>
    <property type="match status" value="1"/>
</dbReference>
<protein>
    <recommendedName>
        <fullName evidence="2">Integration host factor subunit beta</fullName>
    </recommendedName>
</protein>
<dbReference type="SMART" id="SM00411">
    <property type="entry name" value="BHL"/>
    <property type="match status" value="1"/>
</dbReference>
<accession>A0A382DQI9</accession>
<organism evidence="1">
    <name type="scientific">marine metagenome</name>
    <dbReference type="NCBI Taxonomy" id="408172"/>
    <lineage>
        <taxon>unclassified sequences</taxon>
        <taxon>metagenomes</taxon>
        <taxon>ecological metagenomes</taxon>
    </lineage>
</organism>
<evidence type="ECO:0000313" key="1">
    <source>
        <dbReference type="EMBL" id="SVB40475.1"/>
    </source>
</evidence>
<dbReference type="InterPro" id="IPR010992">
    <property type="entry name" value="IHF-like_DNA-bd_dom_sf"/>
</dbReference>
<dbReference type="PANTHER" id="PTHR33175">
    <property type="entry name" value="DNA-BINDING PROTEIN HU"/>
    <property type="match status" value="1"/>
</dbReference>
<dbReference type="Gene3D" id="4.10.520.10">
    <property type="entry name" value="IHF-like DNA-binding proteins"/>
    <property type="match status" value="1"/>
</dbReference>
<evidence type="ECO:0008006" key="2">
    <source>
        <dbReference type="Google" id="ProtNLM"/>
    </source>
</evidence>
<dbReference type="GO" id="GO:0005829">
    <property type="term" value="C:cytosol"/>
    <property type="evidence" value="ECO:0007669"/>
    <property type="project" value="TreeGrafter"/>
</dbReference>
<dbReference type="SUPFAM" id="SSF47729">
    <property type="entry name" value="IHF-like DNA-binding proteins"/>
    <property type="match status" value="1"/>
</dbReference>
<dbReference type="InterPro" id="IPR000119">
    <property type="entry name" value="Hist_DNA-bd"/>
</dbReference>